<dbReference type="RefSeq" id="WP_035069005.1">
    <property type="nucleotide sequence ID" value="NZ_JMIH01000004.1"/>
</dbReference>
<dbReference type="STRING" id="1048983.EL17_22500"/>
<dbReference type="Gene3D" id="1.20.120.520">
    <property type="entry name" value="nmb1532 protein domain like"/>
    <property type="match status" value="1"/>
</dbReference>
<evidence type="ECO:0000259" key="1">
    <source>
        <dbReference type="Pfam" id="PF01814"/>
    </source>
</evidence>
<name>A0A074L3P4_9BACT</name>
<evidence type="ECO:0000313" key="3">
    <source>
        <dbReference type="Proteomes" id="UP000027821"/>
    </source>
</evidence>
<comment type="caution">
    <text evidence="2">The sequence shown here is derived from an EMBL/GenBank/DDBJ whole genome shotgun (WGS) entry which is preliminary data.</text>
</comment>
<dbReference type="AlphaFoldDB" id="A0A074L3P4"/>
<dbReference type="Pfam" id="PF01814">
    <property type="entry name" value="Hemerythrin"/>
    <property type="match status" value="1"/>
</dbReference>
<accession>A0A074L3P4</accession>
<protein>
    <recommendedName>
        <fullName evidence="1">Hemerythrin-like domain-containing protein</fullName>
    </recommendedName>
</protein>
<proteinExistence type="predicted"/>
<sequence>MPLKRHTALIPLSQDHHGALLLVWKIRQGLKSGIERNRLIGYIKYFAESYLEPHFQIEEGLVFSYLGKNDSMRIQAEFEHQLLRTQISNINQQVPSENLDIKKFSDTLESHIRFEERKLFQHMQAELMDKDLAEMEKAIKKVHFKFQEIWDDEFWVENK</sequence>
<dbReference type="eggNOG" id="COG5592">
    <property type="taxonomic scope" value="Bacteria"/>
</dbReference>
<feature type="domain" description="Hemerythrin-like" evidence="1">
    <location>
        <begin position="16"/>
        <end position="121"/>
    </location>
</feature>
<gene>
    <name evidence="2" type="ORF">EL17_22500</name>
</gene>
<reference evidence="2 3" key="1">
    <citation type="submission" date="2014-04" db="EMBL/GenBank/DDBJ databases">
        <title>Characterization and application of a salt tolerant electro-active bacterium.</title>
        <authorList>
            <person name="Yang L."/>
            <person name="Wei S."/>
            <person name="Tay Q.X.M."/>
        </authorList>
    </citation>
    <scope>NUCLEOTIDE SEQUENCE [LARGE SCALE GENOMIC DNA]</scope>
    <source>
        <strain evidence="2 3">LY1</strain>
    </source>
</reference>
<evidence type="ECO:0000313" key="2">
    <source>
        <dbReference type="EMBL" id="KEO75799.1"/>
    </source>
</evidence>
<dbReference type="InterPro" id="IPR012312">
    <property type="entry name" value="Hemerythrin-like"/>
</dbReference>
<dbReference type="EMBL" id="JMIH01000004">
    <property type="protein sequence ID" value="KEO75799.1"/>
    <property type="molecule type" value="Genomic_DNA"/>
</dbReference>
<keyword evidence="3" id="KW-1185">Reference proteome</keyword>
<dbReference type="Proteomes" id="UP000027821">
    <property type="component" value="Unassembled WGS sequence"/>
</dbReference>
<organism evidence="2 3">
    <name type="scientific">Anditalea andensis</name>
    <dbReference type="NCBI Taxonomy" id="1048983"/>
    <lineage>
        <taxon>Bacteria</taxon>
        <taxon>Pseudomonadati</taxon>
        <taxon>Bacteroidota</taxon>
        <taxon>Cytophagia</taxon>
        <taxon>Cytophagales</taxon>
        <taxon>Cytophagaceae</taxon>
        <taxon>Anditalea</taxon>
    </lineage>
</organism>